<dbReference type="Gene3D" id="3.40.50.10610">
    <property type="entry name" value="ABC-type transport auxiliary lipoprotein component"/>
    <property type="match status" value="1"/>
</dbReference>
<dbReference type="EMBL" id="QBIU01000001">
    <property type="protein sequence ID" value="MWV69245.1"/>
    <property type="molecule type" value="Genomic_DNA"/>
</dbReference>
<reference evidence="3" key="3">
    <citation type="submission" date="2018-04" db="EMBL/GenBank/DDBJ databases">
        <authorList>
            <person name="Sheh A."/>
            <person name="Shen Z."/>
            <person name="Mannion A.J."/>
            <person name="Fox J.G."/>
        </authorList>
    </citation>
    <scope>NUCLEOTIDE SEQUENCE</scope>
    <source>
        <strain evidence="3">MIT 97-6194</strain>
    </source>
</reference>
<reference evidence="3 4" key="1">
    <citation type="journal article" date="2014" name="Genome Announc.">
        <title>Draft genome sequences of eight enterohepatic helicobacter species isolated from both laboratory and wild rodents.</title>
        <authorList>
            <person name="Sheh A."/>
            <person name="Shen Z."/>
            <person name="Fox J.G."/>
        </authorList>
    </citation>
    <scope>NUCLEOTIDE SEQUENCE [LARGE SCALE GENOMIC DNA]</scope>
    <source>
        <strain evidence="3 4">MIT 97-6194</strain>
    </source>
</reference>
<dbReference type="Proteomes" id="UP000477070">
    <property type="component" value="Unassembled WGS sequence"/>
</dbReference>
<dbReference type="NCBIfam" id="TIGR02722">
    <property type="entry name" value="lp"/>
    <property type="match status" value="1"/>
</dbReference>
<reference evidence="3 4" key="2">
    <citation type="journal article" date="2016" name="Infect. Immun.">
        <title>Helicobacter saguini, a Novel Helicobacter Isolated from Cotton-Top Tamarins with Ulcerative Colitis, Has Proinflammatory Properties and Induces Typhlocolitis and Dysplasia in Gnotobiotic IL-10-/- Mice.</title>
        <authorList>
            <person name="Shen Z."/>
            <person name="Mannion A."/>
            <person name="Whary M.T."/>
            <person name="Muthupalani S."/>
            <person name="Sheh A."/>
            <person name="Feng Y."/>
            <person name="Gong G."/>
            <person name="Vandamme P."/>
            <person name="Holcombe H.R."/>
            <person name="Paster B.J."/>
            <person name="Fox J.G."/>
        </authorList>
    </citation>
    <scope>NUCLEOTIDE SEQUENCE [LARGE SCALE GENOMIC DNA]</scope>
    <source>
        <strain evidence="3 4">MIT 97-6194</strain>
    </source>
</reference>
<dbReference type="OrthoDB" id="272776at2"/>
<proteinExistence type="predicted"/>
<dbReference type="RefSeq" id="WP_034573284.1">
    <property type="nucleotide sequence ID" value="NZ_JRMP02000014.1"/>
</dbReference>
<dbReference type="AlphaFoldDB" id="A0A347VSN1"/>
<dbReference type="PROSITE" id="PS51257">
    <property type="entry name" value="PROKAR_LIPOPROTEIN"/>
    <property type="match status" value="1"/>
</dbReference>
<keyword evidence="4" id="KW-1185">Reference proteome</keyword>
<dbReference type="Proteomes" id="UP000029714">
    <property type="component" value="Unassembled WGS sequence"/>
</dbReference>
<evidence type="ECO:0000313" key="2">
    <source>
        <dbReference type="EMBL" id="MWV69245.1"/>
    </source>
</evidence>
<dbReference type="Pfam" id="PF13036">
    <property type="entry name" value="LpoB"/>
    <property type="match status" value="1"/>
</dbReference>
<dbReference type="InterPro" id="IPR014094">
    <property type="entry name" value="LpoB"/>
</dbReference>
<gene>
    <name evidence="3" type="primary">lpoB</name>
    <name evidence="2" type="ORF">DCO61_04270</name>
    <name evidence="3" type="ORF">LS64_008795</name>
</gene>
<comment type="caution">
    <text evidence="3">The sequence shown here is derived from an EMBL/GenBank/DDBJ whole genome shotgun (WGS) entry which is preliminary data.</text>
</comment>
<dbReference type="EMBL" id="JRMP02000014">
    <property type="protein sequence ID" value="TLD93321.1"/>
    <property type="molecule type" value="Genomic_DNA"/>
</dbReference>
<organism evidence="3 4">
    <name type="scientific">Helicobacter saguini</name>
    <dbReference type="NCBI Taxonomy" id="1548018"/>
    <lineage>
        <taxon>Bacteria</taxon>
        <taxon>Pseudomonadati</taxon>
        <taxon>Campylobacterota</taxon>
        <taxon>Epsilonproteobacteria</taxon>
        <taxon>Campylobacterales</taxon>
        <taxon>Helicobacteraceae</taxon>
        <taxon>Helicobacter</taxon>
    </lineage>
</organism>
<evidence type="ECO:0000313" key="4">
    <source>
        <dbReference type="Proteomes" id="UP000029714"/>
    </source>
</evidence>
<evidence type="ECO:0000313" key="5">
    <source>
        <dbReference type="Proteomes" id="UP000477070"/>
    </source>
</evidence>
<dbReference type="STRING" id="1548018.LS64_11865"/>
<evidence type="ECO:0000256" key="1">
    <source>
        <dbReference type="NCBIfam" id="TIGR02722"/>
    </source>
</evidence>
<protein>
    <recommendedName>
        <fullName evidence="1">Penicillin-binding protein activator LpoB</fullName>
    </recommendedName>
</protein>
<reference evidence="2 5" key="4">
    <citation type="submission" date="2019-12" db="EMBL/GenBank/DDBJ databases">
        <title>Multi-Generational Helicobacter saguini Isolates.</title>
        <authorList>
            <person name="Mannion A."/>
            <person name="Shen Z."/>
            <person name="Fox J.G."/>
        </authorList>
    </citation>
    <scope>NUCLEOTIDE SEQUENCE [LARGE SCALE GENOMIC DNA]</scope>
    <source>
        <strain evidence="2">16-048</strain>
        <strain evidence="5">16-048 (F4)</strain>
    </source>
</reference>
<evidence type="ECO:0000313" key="3">
    <source>
        <dbReference type="EMBL" id="TLD93321.1"/>
    </source>
</evidence>
<sequence length="203" mass="22411">MFKYVGSGILSVVLSVGFVACGGKVEYVDNAQSSEFTSTGIDYHDIESAVAKSVQSLLNSEYVLDLDSKKVVAISDVINDTMQQVDVQDLTMKITRAMRKSGKFELTSAISGSGGMTDNMINKARNLRENDEFNQYTTQEKGTLVAPSLSLQGKIVQKNTRVKNKQRVDYNFLLVLTDLKTGVVKWDESTHIIKVAPNSKVSW</sequence>
<name>A0A347VSN1_9HELI</name>
<accession>A0A347VSN1</accession>